<gene>
    <name evidence="6" type="ORF">PECAL_4P14040</name>
</gene>
<dbReference type="InterPro" id="IPR036509">
    <property type="entry name" value="Met_Sox_Rdtase_MsrA_sf"/>
</dbReference>
<evidence type="ECO:0000256" key="3">
    <source>
        <dbReference type="ARBA" id="ARBA00023002"/>
    </source>
</evidence>
<dbReference type="Pfam" id="PF01625">
    <property type="entry name" value="PMSR"/>
    <property type="match status" value="1"/>
</dbReference>
<name>A0A8J2SNK1_9STRA</name>
<protein>
    <recommendedName>
        <fullName evidence="2">peptide-methionine (S)-S-oxide reductase</fullName>
        <ecNumber evidence="2">1.8.4.11</ecNumber>
    </recommendedName>
    <alternativeName>
        <fullName evidence="4">Peptide-methionine (S)-S-oxide reductase</fullName>
    </alternativeName>
</protein>
<keyword evidence="7" id="KW-1185">Reference proteome</keyword>
<dbReference type="SUPFAM" id="SSF55068">
    <property type="entry name" value="Peptide methionine sulfoxide reductase"/>
    <property type="match status" value="1"/>
</dbReference>
<dbReference type="OrthoDB" id="77405at2759"/>
<dbReference type="EC" id="1.8.4.11" evidence="2"/>
<reference evidence="6" key="1">
    <citation type="submission" date="2021-11" db="EMBL/GenBank/DDBJ databases">
        <authorList>
            <consortium name="Genoscope - CEA"/>
            <person name="William W."/>
        </authorList>
    </citation>
    <scope>NUCLEOTIDE SEQUENCE</scope>
</reference>
<dbReference type="PANTHER" id="PTHR43774:SF1">
    <property type="entry name" value="PEPTIDE METHIONINE SULFOXIDE REDUCTASE MSRA 2"/>
    <property type="match status" value="1"/>
</dbReference>
<dbReference type="InterPro" id="IPR002569">
    <property type="entry name" value="Met_Sox_Rdtase_MsrA_dom"/>
</dbReference>
<dbReference type="Gene3D" id="3.30.1060.10">
    <property type="entry name" value="Peptide methionine sulphoxide reductase MsrA"/>
    <property type="match status" value="1"/>
</dbReference>
<evidence type="ECO:0000313" key="6">
    <source>
        <dbReference type="EMBL" id="CAH0374136.1"/>
    </source>
</evidence>
<dbReference type="GO" id="GO:0008113">
    <property type="term" value="F:peptide-methionine (S)-S-oxide reductase activity"/>
    <property type="evidence" value="ECO:0007669"/>
    <property type="project" value="UniProtKB-EC"/>
</dbReference>
<comment type="caution">
    <text evidence="6">The sequence shown here is derived from an EMBL/GenBank/DDBJ whole genome shotgun (WGS) entry which is preliminary data.</text>
</comment>
<dbReference type="Proteomes" id="UP000789595">
    <property type="component" value="Unassembled WGS sequence"/>
</dbReference>
<evidence type="ECO:0000256" key="4">
    <source>
        <dbReference type="ARBA" id="ARBA00030643"/>
    </source>
</evidence>
<sequence>FWHPQGSFDTTPGVEKTLVGYTGGELFEPPTYKRIGDHTEAILIEFNEELTYEDILEKFWREHTPGIAMRQYRSAVFYHDEAQREAAETMQAQLIADGKKWCRHTAIEPAMPFWQAEEYHQKYLAKMLSMNSMLYGEERKPIPP</sequence>
<keyword evidence="3" id="KW-0560">Oxidoreductase</keyword>
<organism evidence="6 7">
    <name type="scientific">Pelagomonas calceolata</name>
    <dbReference type="NCBI Taxonomy" id="35677"/>
    <lineage>
        <taxon>Eukaryota</taxon>
        <taxon>Sar</taxon>
        <taxon>Stramenopiles</taxon>
        <taxon>Ochrophyta</taxon>
        <taxon>Pelagophyceae</taxon>
        <taxon>Pelagomonadales</taxon>
        <taxon>Pelagomonadaceae</taxon>
        <taxon>Pelagomonas</taxon>
    </lineage>
</organism>
<evidence type="ECO:0000256" key="2">
    <source>
        <dbReference type="ARBA" id="ARBA00012502"/>
    </source>
</evidence>
<feature type="domain" description="Peptide methionine sulphoxide reductase MsrA" evidence="5">
    <location>
        <begin position="1"/>
        <end position="127"/>
    </location>
</feature>
<dbReference type="PANTHER" id="PTHR43774">
    <property type="entry name" value="PEPTIDE METHIONINE SULFOXIDE REDUCTASE"/>
    <property type="match status" value="1"/>
</dbReference>
<dbReference type="EMBL" id="CAKKNE010000004">
    <property type="protein sequence ID" value="CAH0374136.1"/>
    <property type="molecule type" value="Genomic_DNA"/>
</dbReference>
<comment type="similarity">
    <text evidence="1">Belongs to the MsrA Met sulfoxide reductase family.</text>
</comment>
<proteinExistence type="inferred from homology"/>
<evidence type="ECO:0000256" key="1">
    <source>
        <dbReference type="ARBA" id="ARBA00005591"/>
    </source>
</evidence>
<dbReference type="AlphaFoldDB" id="A0A8J2SNK1"/>
<evidence type="ECO:0000259" key="5">
    <source>
        <dbReference type="Pfam" id="PF01625"/>
    </source>
</evidence>
<feature type="non-terminal residue" evidence="6">
    <location>
        <position position="144"/>
    </location>
</feature>
<evidence type="ECO:0000313" key="7">
    <source>
        <dbReference type="Proteomes" id="UP000789595"/>
    </source>
</evidence>
<accession>A0A8J2SNK1</accession>